<dbReference type="AlphaFoldDB" id="A0A6P4Z3Q1"/>
<comment type="catalytic activity">
    <reaction evidence="22">
        <text>resolvin E1 + NAD(+) = 18-oxo-resolvin E1 + NADH + H(+)</text>
        <dbReference type="Rhea" id="RHEA:49244"/>
        <dbReference type="ChEBI" id="CHEBI:15378"/>
        <dbReference type="ChEBI" id="CHEBI:57540"/>
        <dbReference type="ChEBI" id="CHEBI:57945"/>
        <dbReference type="ChEBI" id="CHEBI:91000"/>
        <dbReference type="ChEBI" id="CHEBI:91001"/>
    </reaction>
    <physiologicalReaction direction="left-to-right" evidence="22">
        <dbReference type="Rhea" id="RHEA:49245"/>
    </physiologicalReaction>
</comment>
<organism evidence="25 26">
    <name type="scientific">Branchiostoma belcheri</name>
    <name type="common">Amphioxus</name>
    <dbReference type="NCBI Taxonomy" id="7741"/>
    <lineage>
        <taxon>Eukaryota</taxon>
        <taxon>Metazoa</taxon>
        <taxon>Chordata</taxon>
        <taxon>Cephalochordata</taxon>
        <taxon>Leptocardii</taxon>
        <taxon>Amphioxiformes</taxon>
        <taxon>Branchiostomatidae</taxon>
        <taxon>Branchiostoma</taxon>
    </lineage>
</organism>
<comment type="catalytic activity">
    <reaction evidence="13">
        <text>15-oxo-(5S,6R)-dihydroxy-(7E,9E,11Z)-eicosatrienoate + NADH + H(+) = (5S,6R,15S)-trihydroxy-(7E,9E,11Z)-eicosatrienoate + NAD(+)</text>
        <dbReference type="Rhea" id="RHEA:41596"/>
        <dbReference type="ChEBI" id="CHEBI:15378"/>
        <dbReference type="ChEBI" id="CHEBI:57540"/>
        <dbReference type="ChEBI" id="CHEBI:57945"/>
        <dbReference type="ChEBI" id="CHEBI:78325"/>
        <dbReference type="ChEBI" id="CHEBI:78329"/>
    </reaction>
    <physiologicalReaction direction="left-to-right" evidence="13">
        <dbReference type="Rhea" id="RHEA:41597"/>
    </physiologicalReaction>
</comment>
<gene>
    <name evidence="26" type="primary">LOC109475100</name>
</gene>
<dbReference type="PANTHER" id="PTHR44229">
    <property type="entry name" value="15-HYDROXYPROSTAGLANDIN DEHYDROGENASE [NAD(+)]"/>
    <property type="match status" value="1"/>
</dbReference>
<dbReference type="InterPro" id="IPR036291">
    <property type="entry name" value="NAD(P)-bd_dom_sf"/>
</dbReference>
<evidence type="ECO:0000256" key="24">
    <source>
        <dbReference type="SAM" id="MobiDB-lite"/>
    </source>
</evidence>
<evidence type="ECO:0000256" key="15">
    <source>
        <dbReference type="ARBA" id="ARBA00048170"/>
    </source>
</evidence>
<comment type="catalytic activity">
    <reaction evidence="14">
        <text>(11R)-hydroxy-(5Z,8Z,12E,14Z)-eicosatetraenoate + NAD(+) = 11-oxo-(5Z,8Z,12E,14Z)-eicosatetraenoate + NADH + H(+)</text>
        <dbReference type="Rhea" id="RHEA:48640"/>
        <dbReference type="ChEBI" id="CHEBI:15378"/>
        <dbReference type="ChEBI" id="CHEBI:57540"/>
        <dbReference type="ChEBI" id="CHEBI:57945"/>
        <dbReference type="ChEBI" id="CHEBI:78836"/>
        <dbReference type="ChEBI" id="CHEBI:90697"/>
    </reaction>
    <physiologicalReaction direction="left-to-right" evidence="14">
        <dbReference type="Rhea" id="RHEA:48641"/>
    </physiologicalReaction>
</comment>
<feature type="region of interest" description="Disordered" evidence="24">
    <location>
        <begin position="254"/>
        <end position="273"/>
    </location>
</feature>
<evidence type="ECO:0000256" key="6">
    <source>
        <dbReference type="ARBA" id="ARBA00040276"/>
    </source>
</evidence>
<dbReference type="GO" id="GO:0006693">
    <property type="term" value="P:prostaglandin metabolic process"/>
    <property type="evidence" value="ECO:0007669"/>
    <property type="project" value="UniProtKB-KW"/>
</dbReference>
<keyword evidence="2" id="KW-0443">Lipid metabolism</keyword>
<evidence type="ECO:0000256" key="13">
    <source>
        <dbReference type="ARBA" id="ARBA00048140"/>
    </source>
</evidence>
<evidence type="ECO:0000256" key="20">
    <source>
        <dbReference type="ARBA" id="ARBA00048921"/>
    </source>
</evidence>
<dbReference type="InterPro" id="IPR002347">
    <property type="entry name" value="SDR_fam"/>
</dbReference>
<dbReference type="PRINTS" id="PR00081">
    <property type="entry name" value="GDHRDH"/>
</dbReference>
<comment type="catalytic activity">
    <reaction evidence="16">
        <text>resolvin D2 + NAD(+) = 7-oxoresolvin D2 + NADH + H(+)</text>
        <dbReference type="Rhea" id="RHEA:53584"/>
        <dbReference type="ChEBI" id="CHEBI:15378"/>
        <dbReference type="ChEBI" id="CHEBI:57540"/>
        <dbReference type="ChEBI" id="CHEBI:57945"/>
        <dbReference type="ChEBI" id="CHEBI:133367"/>
        <dbReference type="ChEBI" id="CHEBI:137497"/>
    </reaction>
    <physiologicalReaction direction="left-to-right" evidence="16">
        <dbReference type="Rhea" id="RHEA:53585"/>
    </physiologicalReaction>
</comment>
<evidence type="ECO:0000256" key="11">
    <source>
        <dbReference type="ARBA" id="ARBA00047672"/>
    </source>
</evidence>
<dbReference type="Gene3D" id="3.40.50.720">
    <property type="entry name" value="NAD(P)-binding Rossmann-like Domain"/>
    <property type="match status" value="1"/>
</dbReference>
<dbReference type="Proteomes" id="UP000515135">
    <property type="component" value="Unplaced"/>
</dbReference>
<dbReference type="EC" id="1.1.1.141" evidence="4"/>
<dbReference type="PRINTS" id="PR00080">
    <property type="entry name" value="SDRFAMILY"/>
</dbReference>
<accession>A0A6P4Z3Q1</accession>
<dbReference type="Pfam" id="PF00106">
    <property type="entry name" value="adh_short"/>
    <property type="match status" value="1"/>
</dbReference>
<dbReference type="KEGG" id="bbel:109475100"/>
<comment type="catalytic activity">
    <reaction evidence="15">
        <text>resolvin D1 + NAD(+) = 17-oxoresolvin D1 + NADH + H(+)</text>
        <dbReference type="Rhea" id="RHEA:50128"/>
        <dbReference type="ChEBI" id="CHEBI:15378"/>
        <dbReference type="ChEBI" id="CHEBI:57540"/>
        <dbReference type="ChEBI" id="CHEBI:57945"/>
        <dbReference type="ChEBI" id="CHEBI:132079"/>
        <dbReference type="ChEBI" id="CHEBI:132081"/>
    </reaction>
    <physiologicalReaction direction="left-to-right" evidence="15">
        <dbReference type="Rhea" id="RHEA:50129"/>
    </physiologicalReaction>
</comment>
<evidence type="ECO:0000256" key="10">
    <source>
        <dbReference type="ARBA" id="ARBA00047325"/>
    </source>
</evidence>
<comment type="catalytic activity">
    <reaction evidence="20">
        <text>resolvin D2 + NAD(+) = 16-oxoresolvin D2 + NADH + H(+)</text>
        <dbReference type="Rhea" id="RHEA:53588"/>
        <dbReference type="ChEBI" id="CHEBI:15378"/>
        <dbReference type="ChEBI" id="CHEBI:57540"/>
        <dbReference type="ChEBI" id="CHEBI:57945"/>
        <dbReference type="ChEBI" id="CHEBI:133367"/>
        <dbReference type="ChEBI" id="CHEBI:137498"/>
    </reaction>
    <physiologicalReaction direction="left-to-right" evidence="20">
        <dbReference type="Rhea" id="RHEA:53589"/>
    </physiologicalReaction>
</comment>
<keyword evidence="3" id="KW-0560">Oxidoreductase</keyword>
<evidence type="ECO:0000256" key="18">
    <source>
        <dbReference type="ARBA" id="ARBA00048611"/>
    </source>
</evidence>
<evidence type="ECO:0000256" key="22">
    <source>
        <dbReference type="ARBA" id="ARBA00049188"/>
    </source>
</evidence>
<comment type="similarity">
    <text evidence="1 23">Belongs to the short-chain dehydrogenases/reductases (SDR) family.</text>
</comment>
<evidence type="ECO:0000256" key="19">
    <source>
        <dbReference type="ARBA" id="ARBA00048739"/>
    </source>
</evidence>
<comment type="catalytic activity">
    <reaction evidence="10">
        <text>prostaglandin E1 + NAD(+) = 15-oxoprostaglandin E1 + NADH + H(+)</text>
        <dbReference type="Rhea" id="RHEA:16477"/>
        <dbReference type="ChEBI" id="CHEBI:15378"/>
        <dbReference type="ChEBI" id="CHEBI:57397"/>
        <dbReference type="ChEBI" id="CHEBI:57401"/>
        <dbReference type="ChEBI" id="CHEBI:57540"/>
        <dbReference type="ChEBI" id="CHEBI:57945"/>
    </reaction>
    <physiologicalReaction direction="left-to-right" evidence="10">
        <dbReference type="Rhea" id="RHEA:16478"/>
    </physiologicalReaction>
</comment>
<evidence type="ECO:0000256" key="4">
    <source>
        <dbReference type="ARBA" id="ARBA00038968"/>
    </source>
</evidence>
<evidence type="ECO:0000313" key="25">
    <source>
        <dbReference type="Proteomes" id="UP000515135"/>
    </source>
</evidence>
<proteinExistence type="inferred from homology"/>
<evidence type="ECO:0000256" key="2">
    <source>
        <dbReference type="ARBA" id="ARBA00022501"/>
    </source>
</evidence>
<reference evidence="26" key="1">
    <citation type="submission" date="2025-08" db="UniProtKB">
        <authorList>
            <consortium name="RefSeq"/>
        </authorList>
    </citation>
    <scope>IDENTIFICATION</scope>
    <source>
        <tissue evidence="26">Gonad</tissue>
    </source>
</reference>
<evidence type="ECO:0000256" key="9">
    <source>
        <dbReference type="ARBA" id="ARBA00045705"/>
    </source>
</evidence>
<dbReference type="FunFam" id="3.40.50.720:FF:000149">
    <property type="entry name" value="15-hydroxyprostaglandin dehydrogenase [NAD(+)]"/>
    <property type="match status" value="1"/>
</dbReference>
<comment type="catalytic activity">
    <reaction evidence="18">
        <text>prostaglandin A1 + NAD(+) = 15-oxo-prostaglandin A1 + NADH + H(+)</text>
        <dbReference type="Rhea" id="RHEA:41263"/>
        <dbReference type="ChEBI" id="CHEBI:15378"/>
        <dbReference type="ChEBI" id="CHEBI:57398"/>
        <dbReference type="ChEBI" id="CHEBI:57540"/>
        <dbReference type="ChEBI" id="CHEBI:57945"/>
        <dbReference type="ChEBI" id="CHEBI:85072"/>
    </reaction>
    <physiologicalReaction direction="left-to-right" evidence="18">
        <dbReference type="Rhea" id="RHEA:41264"/>
    </physiologicalReaction>
</comment>
<keyword evidence="25" id="KW-1185">Reference proteome</keyword>
<comment type="catalytic activity">
    <reaction evidence="17">
        <text>lipoxin A4 + NAD(+) = 15-oxo-(5S,6R)-dihydroxy-(7E,9E,11Z,13E)-eicosatetraenoate + NADH + H(+)</text>
        <dbReference type="Rhea" id="RHEA:41572"/>
        <dbReference type="ChEBI" id="CHEBI:15378"/>
        <dbReference type="ChEBI" id="CHEBI:57540"/>
        <dbReference type="ChEBI" id="CHEBI:57945"/>
        <dbReference type="ChEBI" id="CHEBI:67026"/>
        <dbReference type="ChEBI" id="CHEBI:78311"/>
    </reaction>
    <physiologicalReaction direction="left-to-right" evidence="17">
        <dbReference type="Rhea" id="RHEA:41573"/>
    </physiologicalReaction>
</comment>
<dbReference type="SUPFAM" id="SSF51735">
    <property type="entry name" value="NAD(P)-binding Rossmann-fold domains"/>
    <property type="match status" value="1"/>
</dbReference>
<dbReference type="InterPro" id="IPR020904">
    <property type="entry name" value="Sc_DH/Rdtase_CS"/>
</dbReference>
<dbReference type="OrthoDB" id="37659at2759"/>
<evidence type="ECO:0000256" key="16">
    <source>
        <dbReference type="ARBA" id="ARBA00048393"/>
    </source>
</evidence>
<name>A0A6P4Z3Q1_BRABE</name>
<dbReference type="GO" id="GO:0005737">
    <property type="term" value="C:cytoplasm"/>
    <property type="evidence" value="ECO:0007669"/>
    <property type="project" value="TreeGrafter"/>
</dbReference>
<evidence type="ECO:0000256" key="12">
    <source>
        <dbReference type="ARBA" id="ARBA00048008"/>
    </source>
</evidence>
<comment type="catalytic activity">
    <reaction evidence="12">
        <text>14-hydroxy-(4Z,7Z,10Z,12E,16Z,19Z)-docosahexaenoate + NAD(+) = 14-oxo-(4Z,7Z,10Z,12E,16Z,19Z)-docosahexaenoate + NADH + H(+)</text>
        <dbReference type="Rhea" id="RHEA:48952"/>
        <dbReference type="ChEBI" id="CHEBI:15378"/>
        <dbReference type="ChEBI" id="CHEBI:57540"/>
        <dbReference type="ChEBI" id="CHEBI:57945"/>
        <dbReference type="ChEBI" id="CHEBI:90866"/>
        <dbReference type="ChEBI" id="CHEBI:90867"/>
    </reaction>
    <physiologicalReaction direction="left-to-right" evidence="12">
        <dbReference type="Rhea" id="RHEA:48953"/>
    </physiologicalReaction>
</comment>
<comment type="catalytic activity">
    <reaction evidence="19">
        <text>prostaglandin E2 + NAD(+) = 15-oxoprostaglandin E2 + NADH + H(+)</text>
        <dbReference type="Rhea" id="RHEA:11876"/>
        <dbReference type="ChEBI" id="CHEBI:15378"/>
        <dbReference type="ChEBI" id="CHEBI:57400"/>
        <dbReference type="ChEBI" id="CHEBI:57540"/>
        <dbReference type="ChEBI" id="CHEBI:57945"/>
        <dbReference type="ChEBI" id="CHEBI:606564"/>
        <dbReference type="EC" id="1.1.1.141"/>
    </reaction>
    <physiologicalReaction direction="left-to-right" evidence="19">
        <dbReference type="Rhea" id="RHEA:11877"/>
    </physiologicalReaction>
</comment>
<dbReference type="PROSITE" id="PS00061">
    <property type="entry name" value="ADH_SHORT"/>
    <property type="match status" value="1"/>
</dbReference>
<dbReference type="GO" id="GO:0016404">
    <property type="term" value="F:15-hydroxyprostaglandin dehydrogenase (NAD+) activity"/>
    <property type="evidence" value="ECO:0007669"/>
    <property type="project" value="UniProtKB-EC"/>
</dbReference>
<dbReference type="EC" id="1.1.1.232" evidence="5"/>
<sequence length="273" mass="29431">MKLRGKVALVTGAAQGLGRGFTESMLQQGAKVALLDIKVLDGRKTTKELGLKYGQDKVLFLPCDVTDKGQMESAFQQVLRHFGQLDVVVNNAGVTEQENWELVLDINLRSVIQGTYLGLHHMSRERGGGGGLIINIASMAGLIAMFHGPVYTATKHGVVGLSRSLGTPFHFDRTGVRVCALCPTMTDTPIQPPRVASTPEEQVKLDAHWAYTDSQGGLLKVSEVVAGFLQLVEDDSKNGAVMRVTKQKGVDYQPYGGGGQGVPVTTRKTRSKL</sequence>
<comment type="catalytic activity">
    <reaction evidence="21">
        <text>(15S)-hydroxy-(5Z,8Z,11Z,13E)-eicosatetraenoate + NAD(+) = 15-oxo-(5Z,8Z,11Z,13E)-eicosatetraenoate + NADH + H(+)</text>
        <dbReference type="Rhea" id="RHEA:23260"/>
        <dbReference type="ChEBI" id="CHEBI:15378"/>
        <dbReference type="ChEBI" id="CHEBI:57409"/>
        <dbReference type="ChEBI" id="CHEBI:57410"/>
        <dbReference type="ChEBI" id="CHEBI:57540"/>
        <dbReference type="ChEBI" id="CHEBI:57945"/>
        <dbReference type="EC" id="1.1.1.232"/>
    </reaction>
    <physiologicalReaction direction="left-to-right" evidence="21">
        <dbReference type="Rhea" id="RHEA:23261"/>
    </physiologicalReaction>
</comment>
<evidence type="ECO:0000256" key="8">
    <source>
        <dbReference type="ARBA" id="ARBA00042026"/>
    </source>
</evidence>
<evidence type="ECO:0000256" key="3">
    <source>
        <dbReference type="ARBA" id="ARBA00023002"/>
    </source>
</evidence>
<dbReference type="GO" id="GO:0047034">
    <property type="term" value="F:15-hydroxyicosatetraenoate dehydrogenase activity"/>
    <property type="evidence" value="ECO:0007669"/>
    <property type="project" value="UniProtKB-EC"/>
</dbReference>
<keyword evidence="2" id="KW-0276">Fatty acid metabolism</keyword>
<evidence type="ECO:0000256" key="17">
    <source>
        <dbReference type="ARBA" id="ARBA00048535"/>
    </source>
</evidence>
<dbReference type="RefSeq" id="XP_019631198.1">
    <property type="nucleotide sequence ID" value="XM_019775639.1"/>
</dbReference>
<evidence type="ECO:0000256" key="5">
    <source>
        <dbReference type="ARBA" id="ARBA00039060"/>
    </source>
</evidence>
<comment type="catalytic activity">
    <reaction evidence="11">
        <text>resolvin D1 + NAD(+) = 8-oxoresolvin D1 + NADH + H(+)</text>
        <dbReference type="Rhea" id="RHEA:50124"/>
        <dbReference type="ChEBI" id="CHEBI:15378"/>
        <dbReference type="ChEBI" id="CHEBI:57540"/>
        <dbReference type="ChEBI" id="CHEBI:57945"/>
        <dbReference type="ChEBI" id="CHEBI:132079"/>
        <dbReference type="ChEBI" id="CHEBI:132080"/>
    </reaction>
    <physiologicalReaction direction="left-to-right" evidence="11">
        <dbReference type="Rhea" id="RHEA:50125"/>
    </physiologicalReaction>
</comment>
<evidence type="ECO:0000256" key="14">
    <source>
        <dbReference type="ARBA" id="ARBA00048144"/>
    </source>
</evidence>
<evidence type="ECO:0000256" key="21">
    <source>
        <dbReference type="ARBA" id="ARBA00049151"/>
    </source>
</evidence>
<comment type="function">
    <text evidence="9">Catalyzes the NAD-dependent dehydrogenation (oxidation) of a broad array of hydroxylated polyunsaturated fatty acids (mainly eicosanoids and docosanoids, including prostaglandins, lipoxins and resolvins), yielding their corresponding keto (oxo) metabolites. Decreases the levels of the pro-proliferative prostaglandins such as prostaglandin E2 (whose activity is increased in cancer because of an increase in the expression of cyclooxygenase 2) and generates oxo-fatty acid products that can profoundly influence cell function by abrogating pro-inflammatory cytokine expression. Converts resolvins E1, D1 and D2 to their oxo products, which represents a mode of resolvin inactivation. Resolvin E1 plays important roles during the resolution phase of acute inflammation, while resolvins D1 and D2 have a unique role in obesity-induced adipose inflammation.</text>
</comment>
<evidence type="ECO:0000256" key="7">
    <source>
        <dbReference type="ARBA" id="ARBA00041812"/>
    </source>
</evidence>
<dbReference type="PANTHER" id="PTHR44229:SF4">
    <property type="entry name" value="15-HYDROXYPROSTAGLANDIN DEHYDROGENASE [NAD(+)]"/>
    <property type="match status" value="1"/>
</dbReference>
<evidence type="ECO:0000313" key="26">
    <source>
        <dbReference type="RefSeq" id="XP_019631198.1"/>
    </source>
</evidence>
<dbReference type="CDD" id="cd05323">
    <property type="entry name" value="ADH_SDR_c_like"/>
    <property type="match status" value="1"/>
</dbReference>
<evidence type="ECO:0000256" key="23">
    <source>
        <dbReference type="RuleBase" id="RU000363"/>
    </source>
</evidence>
<evidence type="ECO:0000256" key="1">
    <source>
        <dbReference type="ARBA" id="ARBA00006484"/>
    </source>
</evidence>
<dbReference type="GeneID" id="109475100"/>
<protein>
    <recommendedName>
        <fullName evidence="6">15-hydroxyprostaglandin dehydrogenase [NAD(+)]</fullName>
        <ecNumber evidence="4">1.1.1.141</ecNumber>
        <ecNumber evidence="5">1.1.1.232</ecNumber>
    </recommendedName>
    <alternativeName>
        <fullName evidence="8">Eicosanoid/docosanoid dehydrogenase [NAD(+)]</fullName>
    </alternativeName>
    <alternativeName>
        <fullName evidence="7">Prostaglandin dehydrogenase 1</fullName>
    </alternativeName>
</protein>
<keyword evidence="2" id="KW-0644">Prostaglandin metabolism</keyword>